<dbReference type="RefSeq" id="WP_237608026.1">
    <property type="nucleotide sequence ID" value="NZ_JAIRBB010000004.1"/>
</dbReference>
<comment type="function">
    <text evidence="1">May be involved in the biogenesis of curli organelles.</text>
</comment>
<dbReference type="Gene3D" id="2.60.40.2420">
    <property type="match status" value="1"/>
</dbReference>
<evidence type="ECO:0000313" key="5">
    <source>
        <dbReference type="Proteomes" id="UP001139462"/>
    </source>
</evidence>
<evidence type="ECO:0000256" key="1">
    <source>
        <dbReference type="ARBA" id="ARBA00003989"/>
    </source>
</evidence>
<protein>
    <recommendedName>
        <fullName evidence="2">Curli production assembly/transport component CsgE</fullName>
    </recommendedName>
</protein>
<dbReference type="InterPro" id="IPR018900">
    <property type="entry name" value="Curli_CsgE"/>
</dbReference>
<evidence type="ECO:0000256" key="2">
    <source>
        <dbReference type="ARBA" id="ARBA00014024"/>
    </source>
</evidence>
<reference evidence="4" key="1">
    <citation type="submission" date="2021-09" db="EMBL/GenBank/DDBJ databases">
        <title>Genome of Aequorivita sp. strain F64183.</title>
        <authorList>
            <person name="Wang Y."/>
        </authorList>
    </citation>
    <scope>NUCLEOTIDE SEQUENCE</scope>
    <source>
        <strain evidence="4">F64183</strain>
    </source>
</reference>
<keyword evidence="5" id="KW-1185">Reference proteome</keyword>
<name>A0A9X1R2U5_9FLAO</name>
<dbReference type="Proteomes" id="UP001139462">
    <property type="component" value="Unassembled WGS sequence"/>
</dbReference>
<organism evidence="4 5">
    <name type="scientific">Aequorivita xiaoshiensis</name>
    <dbReference type="NCBI Taxonomy" id="2874476"/>
    <lineage>
        <taxon>Bacteria</taxon>
        <taxon>Pseudomonadati</taxon>
        <taxon>Bacteroidota</taxon>
        <taxon>Flavobacteriia</taxon>
        <taxon>Flavobacteriales</taxon>
        <taxon>Flavobacteriaceae</taxon>
        <taxon>Aequorivita</taxon>
    </lineage>
</organism>
<accession>A0A9X1R2U5</accession>
<evidence type="ECO:0000313" key="4">
    <source>
        <dbReference type="EMBL" id="MCG2430862.1"/>
    </source>
</evidence>
<sequence>MYKILQYSLPIYLLLFFSSIAYSQMYNSQIEAEINIQQYGNTYNITGLAVNKTVSNQSLHYTLSVIKNQDDNSNTSKNDQKGRFVLEIGEKKNLSTTSINVSENQRVIVLLLIYDDKDTPLGMDRKVINPTEEDLALQKNDSIERERAVNPSPDVSTKPVDGIMIGGIVTEDTKTKPGRDFYKMFDQNYRLNNINGSEIVTIKEVLSLNNNTKIEVLVANEKVLEFFVRPQTEYLKQMADIAVRRVYWFLQQYKERKHTQKYY</sequence>
<dbReference type="Pfam" id="PF10627">
    <property type="entry name" value="CsgE"/>
    <property type="match status" value="1"/>
</dbReference>
<proteinExistence type="predicted"/>
<comment type="caution">
    <text evidence="4">The sequence shown here is derived from an EMBL/GenBank/DDBJ whole genome shotgun (WGS) entry which is preliminary data.</text>
</comment>
<dbReference type="InterPro" id="IPR053722">
    <property type="entry name" value="Curli_assembly_CsgC/AgfC"/>
</dbReference>
<dbReference type="AlphaFoldDB" id="A0A9X1R2U5"/>
<gene>
    <name evidence="4" type="ORF">K8344_06995</name>
</gene>
<keyword evidence="3" id="KW-0732">Signal</keyword>
<dbReference type="EMBL" id="JAIRBB010000004">
    <property type="protein sequence ID" value="MCG2430862.1"/>
    <property type="molecule type" value="Genomic_DNA"/>
</dbReference>
<evidence type="ECO:0000256" key="3">
    <source>
        <dbReference type="ARBA" id="ARBA00022729"/>
    </source>
</evidence>